<sequence>MKLSEFGLKPIDVQNSVVETQPEGFTRRGFIMTSLAVGFAVATQPVMADTIVTDSSGLVAGEVSIPVSDGKIPAYRAMPAKPGKYPVILVSQEIFGVHEHIKDMCRRFAKLGYYAIASELFARQGDVSKMTDIGEILSTVVAKVPDDQVMSDLDATLAFAKASGSANGEKVGIVGYCWGGRTTWLYAKHNPAVKAGVAYYGLLDGMKSDIKANDPVDIAGTLKVPVLGLYAGNDSMITAPAIDKMQAGISKSGSGSEIIVFPGVNHGFNADYRPTYDKTAATYAWKLTRDWLKDHGV</sequence>
<dbReference type="Pfam" id="PF01738">
    <property type="entry name" value="DLH"/>
    <property type="match status" value="1"/>
</dbReference>
<organism evidence="2 3">
    <name type="scientific">Methyloradius palustris</name>
    <dbReference type="NCBI Taxonomy" id="2778876"/>
    <lineage>
        <taxon>Bacteria</taxon>
        <taxon>Pseudomonadati</taxon>
        <taxon>Pseudomonadota</taxon>
        <taxon>Betaproteobacteria</taxon>
        <taxon>Nitrosomonadales</taxon>
        <taxon>Methylophilaceae</taxon>
        <taxon>Methyloradius</taxon>
    </lineage>
</organism>
<dbReference type="KEGG" id="mpau:ZMTM_00170"/>
<evidence type="ECO:0000259" key="1">
    <source>
        <dbReference type="Pfam" id="PF01738"/>
    </source>
</evidence>
<name>A0A8D5JZJ1_9PROT</name>
<accession>A0A8D5JZJ1</accession>
<proteinExistence type="predicted"/>
<dbReference type="GO" id="GO:0016787">
    <property type="term" value="F:hydrolase activity"/>
    <property type="evidence" value="ECO:0007669"/>
    <property type="project" value="InterPro"/>
</dbReference>
<gene>
    <name evidence="2" type="ORF">ZMTM_00170</name>
</gene>
<dbReference type="RefSeq" id="WP_221764342.1">
    <property type="nucleotide sequence ID" value="NZ_AP024110.1"/>
</dbReference>
<dbReference type="EMBL" id="AP024110">
    <property type="protein sequence ID" value="BCM23758.1"/>
    <property type="molecule type" value="Genomic_DNA"/>
</dbReference>
<evidence type="ECO:0000313" key="2">
    <source>
        <dbReference type="EMBL" id="BCM23758.1"/>
    </source>
</evidence>
<dbReference type="PANTHER" id="PTHR46623">
    <property type="entry name" value="CARBOXYMETHYLENEBUTENOLIDASE-RELATED"/>
    <property type="match status" value="1"/>
</dbReference>
<dbReference type="Proteomes" id="UP000826722">
    <property type="component" value="Chromosome"/>
</dbReference>
<dbReference type="InterPro" id="IPR002925">
    <property type="entry name" value="Dienelactn_hydro"/>
</dbReference>
<dbReference type="PANTHER" id="PTHR46623:SF6">
    <property type="entry name" value="ALPHA_BETA-HYDROLASES SUPERFAMILY PROTEIN"/>
    <property type="match status" value="1"/>
</dbReference>
<dbReference type="InterPro" id="IPR051049">
    <property type="entry name" value="Dienelactone_hydrolase-like"/>
</dbReference>
<dbReference type="InterPro" id="IPR029058">
    <property type="entry name" value="AB_hydrolase_fold"/>
</dbReference>
<evidence type="ECO:0000313" key="3">
    <source>
        <dbReference type="Proteomes" id="UP000826722"/>
    </source>
</evidence>
<dbReference type="Gene3D" id="3.40.50.1820">
    <property type="entry name" value="alpha/beta hydrolase"/>
    <property type="match status" value="1"/>
</dbReference>
<protein>
    <submittedName>
        <fullName evidence="2">Carboxymethylenebutenolidase</fullName>
    </submittedName>
</protein>
<dbReference type="SUPFAM" id="SSF53474">
    <property type="entry name" value="alpha/beta-Hydrolases"/>
    <property type="match status" value="1"/>
</dbReference>
<keyword evidence="3" id="KW-1185">Reference proteome</keyword>
<dbReference type="AlphaFoldDB" id="A0A8D5JZJ1"/>
<feature type="domain" description="Dienelactone hydrolase" evidence="1">
    <location>
        <begin position="72"/>
        <end position="295"/>
    </location>
</feature>
<reference evidence="2" key="1">
    <citation type="journal article" date="2021" name="Arch. Microbiol.">
        <title>Methyloradius palustris gen. nov., sp. nov., a methanol-oxidizing bacterium isolated from snow.</title>
        <authorList>
            <person name="Miyadera T."/>
            <person name="Kojima H."/>
            <person name="Fukui M."/>
        </authorList>
    </citation>
    <scope>NUCLEOTIDE SEQUENCE</scope>
    <source>
        <strain evidence="2">Zm11</strain>
    </source>
</reference>